<dbReference type="InterPro" id="IPR048020">
    <property type="entry name" value="Transpos_IS3"/>
</dbReference>
<sequence>MCRVLEVSPSGYYAWRKRPESATAQRRGRLTVIIKAIHKESRQNYGSPRVFQELQARGEPCNVKTVARIMRENDIVAKRRRKFKVTTDSNHGLPVAENLLDRQFTVAAPNRAWVCDITYLPTWEGWLYLATVQDLFSRKIVGWSMQRRITRQLVIDALEMAVDRRRPEPGLLCHSDRGSQYASDDYQAVLARHGMVCSMSRKGDCWDNAVMESFYSTLKTELIYHEIFRTRDEARRAVFEYIEMFYNRIRRHSTLGYLSPVDFELAA</sequence>
<dbReference type="InterPro" id="IPR050900">
    <property type="entry name" value="Transposase_IS3/IS150/IS904"/>
</dbReference>
<dbReference type="InterPro" id="IPR036397">
    <property type="entry name" value="RNaseH_sf"/>
</dbReference>
<dbReference type="GO" id="GO:0015074">
    <property type="term" value="P:DNA integration"/>
    <property type="evidence" value="ECO:0007669"/>
    <property type="project" value="InterPro"/>
</dbReference>
<dbReference type="InterPro" id="IPR001584">
    <property type="entry name" value="Integrase_cat-core"/>
</dbReference>
<gene>
    <name evidence="2" type="ORF">LCGC14_3000300</name>
</gene>
<comment type="caution">
    <text evidence="2">The sequence shown here is derived from an EMBL/GenBank/DDBJ whole genome shotgun (WGS) entry which is preliminary data.</text>
</comment>
<organism evidence="2">
    <name type="scientific">marine sediment metagenome</name>
    <dbReference type="NCBI Taxonomy" id="412755"/>
    <lineage>
        <taxon>unclassified sequences</taxon>
        <taxon>metagenomes</taxon>
        <taxon>ecological metagenomes</taxon>
    </lineage>
</organism>
<evidence type="ECO:0000259" key="1">
    <source>
        <dbReference type="PROSITE" id="PS50994"/>
    </source>
</evidence>
<dbReference type="Pfam" id="PF00665">
    <property type="entry name" value="rve"/>
    <property type="match status" value="1"/>
</dbReference>
<dbReference type="InterPro" id="IPR025948">
    <property type="entry name" value="HTH-like_dom"/>
</dbReference>
<name>A0A0F8X169_9ZZZZ</name>
<evidence type="ECO:0000313" key="2">
    <source>
        <dbReference type="EMBL" id="KKK62842.1"/>
    </source>
</evidence>
<dbReference type="PANTHER" id="PTHR46889:SF4">
    <property type="entry name" value="TRANSPOSASE INSO FOR INSERTION SEQUENCE ELEMENT IS911B-RELATED"/>
    <property type="match status" value="1"/>
</dbReference>
<protein>
    <recommendedName>
        <fullName evidence="1">Integrase catalytic domain-containing protein</fullName>
    </recommendedName>
</protein>
<dbReference type="EMBL" id="LAZR01061802">
    <property type="protein sequence ID" value="KKK62842.1"/>
    <property type="molecule type" value="Genomic_DNA"/>
</dbReference>
<dbReference type="AlphaFoldDB" id="A0A0F8X169"/>
<reference evidence="2" key="1">
    <citation type="journal article" date="2015" name="Nature">
        <title>Complex archaea that bridge the gap between prokaryotes and eukaryotes.</title>
        <authorList>
            <person name="Spang A."/>
            <person name="Saw J.H."/>
            <person name="Jorgensen S.L."/>
            <person name="Zaremba-Niedzwiedzka K."/>
            <person name="Martijn J."/>
            <person name="Lind A.E."/>
            <person name="van Eijk R."/>
            <person name="Schleper C."/>
            <person name="Guy L."/>
            <person name="Ettema T.J."/>
        </authorList>
    </citation>
    <scope>NUCLEOTIDE SEQUENCE</scope>
</reference>
<dbReference type="NCBIfam" id="NF033516">
    <property type="entry name" value="transpos_IS3"/>
    <property type="match status" value="1"/>
</dbReference>
<dbReference type="GO" id="GO:0003676">
    <property type="term" value="F:nucleic acid binding"/>
    <property type="evidence" value="ECO:0007669"/>
    <property type="project" value="InterPro"/>
</dbReference>
<accession>A0A0F8X169</accession>
<proteinExistence type="predicted"/>
<dbReference type="PROSITE" id="PS50994">
    <property type="entry name" value="INTEGRASE"/>
    <property type="match status" value="1"/>
</dbReference>
<dbReference type="Pfam" id="PF13276">
    <property type="entry name" value="HTH_21"/>
    <property type="match status" value="1"/>
</dbReference>
<dbReference type="PANTHER" id="PTHR46889">
    <property type="entry name" value="TRANSPOSASE INSF FOR INSERTION SEQUENCE IS3B-RELATED"/>
    <property type="match status" value="1"/>
</dbReference>
<dbReference type="InterPro" id="IPR012337">
    <property type="entry name" value="RNaseH-like_sf"/>
</dbReference>
<dbReference type="SUPFAM" id="SSF53098">
    <property type="entry name" value="Ribonuclease H-like"/>
    <property type="match status" value="1"/>
</dbReference>
<dbReference type="Gene3D" id="3.30.420.10">
    <property type="entry name" value="Ribonuclease H-like superfamily/Ribonuclease H"/>
    <property type="match status" value="1"/>
</dbReference>
<dbReference type="Pfam" id="PF13333">
    <property type="entry name" value="rve_2"/>
    <property type="match status" value="1"/>
</dbReference>
<feature type="domain" description="Integrase catalytic" evidence="1">
    <location>
        <begin position="105"/>
        <end position="267"/>
    </location>
</feature>